<evidence type="ECO:0000256" key="5">
    <source>
        <dbReference type="ARBA" id="ARBA00023136"/>
    </source>
</evidence>
<reference evidence="6 7" key="1">
    <citation type="journal article" date="2011" name="J. Bacteriol.">
        <title>Genome sequence of the verrucomicrobium Opitutus terrae PB90-1, an abundant inhabitant of rice paddy soil ecosystems.</title>
        <authorList>
            <person name="van Passel M.W."/>
            <person name="Kant R."/>
            <person name="Palva A."/>
            <person name="Copeland A."/>
            <person name="Lucas S."/>
            <person name="Lapidus A."/>
            <person name="Glavina del Rio T."/>
            <person name="Pitluck S."/>
            <person name="Goltsman E."/>
            <person name="Clum A."/>
            <person name="Sun H."/>
            <person name="Schmutz J."/>
            <person name="Larimer F.W."/>
            <person name="Land M.L."/>
            <person name="Hauser L."/>
            <person name="Kyrpides N."/>
            <person name="Mikhailova N."/>
            <person name="Richardson P.P."/>
            <person name="Janssen P.H."/>
            <person name="de Vos W.M."/>
            <person name="Smidt H."/>
        </authorList>
    </citation>
    <scope>NUCLEOTIDE SEQUENCE [LARGE SCALE GENOMIC DNA]</scope>
    <source>
        <strain evidence="7">DSM 11246 / JCM 15787 / PB90-1</strain>
    </source>
</reference>
<dbReference type="PANTHER" id="PTHR30024">
    <property type="entry name" value="ALIPHATIC SULFONATES-BINDING PROTEIN-RELATED"/>
    <property type="match status" value="1"/>
</dbReference>
<keyword evidence="7" id="KW-1185">Reference proteome</keyword>
<dbReference type="SUPFAM" id="SSF53850">
    <property type="entry name" value="Periplasmic binding protein-like II"/>
    <property type="match status" value="1"/>
</dbReference>
<sequence>MTDRPLHRTSRAAVRPLRIGFLALTDAAPLIVAEVRGLFRQRGLDVVLQREVGWATIREKILYGELDAAQAPAPMLWSTRLGIECAPSAVLTAFVFNLHGSALTLSSALHAAGAQDPATLRSLARSRRGESRLTFGIVFPFSSHHLLLRRWLAAAGLRPEHDVRIVVVPPAQMFRNLEAGTIDGYCAGEPWNSVAVRAGRGWCPTWSAAQFPGLAEKVLMVTEAFARHRGREHAALVSALTEAAAWCDAPANRAELARLLSGAAYLNLPERVITPALSGAFDCGFGRIEALPDFLVFHRDGANAPDPAKALALQHELVSAGLVPPKTDPRLPRQLFREDLFREAFPCTTYELIAPSCSHGL</sequence>
<dbReference type="HOGENOM" id="CLU_037398_0_1_0"/>
<evidence type="ECO:0000313" key="6">
    <source>
        <dbReference type="EMBL" id="ACB75018.1"/>
    </source>
</evidence>
<evidence type="ECO:0000256" key="4">
    <source>
        <dbReference type="ARBA" id="ARBA00022519"/>
    </source>
</evidence>
<keyword evidence="5" id="KW-0472">Membrane</keyword>
<dbReference type="KEGG" id="ote:Oter_1734"/>
<dbReference type="GO" id="GO:0012505">
    <property type="term" value="C:endomembrane system"/>
    <property type="evidence" value="ECO:0007669"/>
    <property type="project" value="UniProtKB-SubCell"/>
</dbReference>
<evidence type="ECO:0000313" key="7">
    <source>
        <dbReference type="Proteomes" id="UP000007013"/>
    </source>
</evidence>
<dbReference type="Proteomes" id="UP000007013">
    <property type="component" value="Chromosome"/>
</dbReference>
<dbReference type="PANTHER" id="PTHR30024:SF43">
    <property type="entry name" value="BLL4572 PROTEIN"/>
    <property type="match status" value="1"/>
</dbReference>
<dbReference type="AlphaFoldDB" id="B1ZVT2"/>
<dbReference type="Gene3D" id="3.40.190.10">
    <property type="entry name" value="Periplasmic binding protein-like II"/>
    <property type="match status" value="2"/>
</dbReference>
<dbReference type="RefSeq" id="WP_012374555.1">
    <property type="nucleotide sequence ID" value="NC_010571.1"/>
</dbReference>
<evidence type="ECO:0000256" key="1">
    <source>
        <dbReference type="ARBA" id="ARBA00004308"/>
    </source>
</evidence>
<protein>
    <submittedName>
        <fullName evidence="6">Nitrate transporter, putative</fullName>
    </submittedName>
</protein>
<comment type="subcellular location">
    <subcellularLocation>
        <location evidence="1">Endomembrane system</location>
    </subcellularLocation>
</comment>
<keyword evidence="2" id="KW-0813">Transport</keyword>
<dbReference type="OrthoDB" id="570524at2"/>
<dbReference type="eggNOG" id="COG0715">
    <property type="taxonomic scope" value="Bacteria"/>
</dbReference>
<name>B1ZVT2_OPITP</name>
<keyword evidence="4" id="KW-0997">Cell inner membrane</keyword>
<accession>B1ZVT2</accession>
<proteinExistence type="predicted"/>
<gene>
    <name evidence="6" type="ordered locus">Oter_1734</name>
</gene>
<evidence type="ECO:0000256" key="2">
    <source>
        <dbReference type="ARBA" id="ARBA00022448"/>
    </source>
</evidence>
<dbReference type="Pfam" id="PF13379">
    <property type="entry name" value="NMT1_2"/>
    <property type="match status" value="1"/>
</dbReference>
<dbReference type="CDD" id="cd13553">
    <property type="entry name" value="PBP2_NrtA_CpmA_like"/>
    <property type="match status" value="1"/>
</dbReference>
<evidence type="ECO:0000256" key="3">
    <source>
        <dbReference type="ARBA" id="ARBA00022475"/>
    </source>
</evidence>
<dbReference type="InterPro" id="IPR044527">
    <property type="entry name" value="NrtA/CpmA_ABC-bd_dom"/>
</dbReference>
<keyword evidence="3" id="KW-1003">Cell membrane</keyword>
<organism evidence="6 7">
    <name type="scientific">Opitutus terrae (strain DSM 11246 / JCM 15787 / PB90-1)</name>
    <dbReference type="NCBI Taxonomy" id="452637"/>
    <lineage>
        <taxon>Bacteria</taxon>
        <taxon>Pseudomonadati</taxon>
        <taxon>Verrucomicrobiota</taxon>
        <taxon>Opitutia</taxon>
        <taxon>Opitutales</taxon>
        <taxon>Opitutaceae</taxon>
        <taxon>Opitutus</taxon>
    </lineage>
</organism>
<dbReference type="EMBL" id="CP001032">
    <property type="protein sequence ID" value="ACB75018.1"/>
    <property type="molecule type" value="Genomic_DNA"/>
</dbReference>
<dbReference type="STRING" id="452637.Oter_1734"/>